<protein>
    <recommendedName>
        <fullName evidence="1">SWIM-type domain-containing protein</fullName>
    </recommendedName>
</protein>
<name>A0A7S9XDR3_9VIRU</name>
<gene>
    <name evidence="2" type="ORF">NIOZUU157_00112</name>
</gene>
<accession>A0A7S9XDR3</accession>
<sequence>MKKKIKLESHMGIAFSTIGGQKYLFPGWIPVEDHISFDDVEVINPYANVKVEEYQITGSRGDKYTVTNRNGQFSCNCPAGKFRGTCKHSTQVQKELSLVE</sequence>
<reference evidence="2" key="1">
    <citation type="submission" date="2020-08" db="EMBL/GenBank/DDBJ databases">
        <title>Bridging the membrane lipid divide: bacteria of the FCB group superphylum have the potential to synthesize archaeal ether lipids.</title>
        <authorList>
            <person name="Villanueva L."/>
            <person name="von Meijenfeldt F.A.B."/>
            <person name="Westbye A.B."/>
            <person name="Yadav S."/>
            <person name="Hopmans E.C."/>
            <person name="Dutilh B.E."/>
            <person name="Sinninghe Damste J.S."/>
        </authorList>
    </citation>
    <scope>NUCLEOTIDE SEQUENCE</scope>
    <source>
        <strain evidence="2">NIOZ-UU157</strain>
    </source>
</reference>
<dbReference type="PROSITE" id="PS50966">
    <property type="entry name" value="ZF_SWIM"/>
    <property type="match status" value="1"/>
</dbReference>
<evidence type="ECO:0000313" key="2">
    <source>
        <dbReference type="EMBL" id="QPI16229.1"/>
    </source>
</evidence>
<dbReference type="InterPro" id="IPR007527">
    <property type="entry name" value="Znf_SWIM"/>
</dbReference>
<organism evidence="2">
    <name type="scientific">Virus NIOZ-UU157</name>
    <dbReference type="NCBI Taxonomy" id="2763269"/>
    <lineage>
        <taxon>Viruses</taxon>
    </lineage>
</organism>
<dbReference type="EMBL" id="MW030544">
    <property type="protein sequence ID" value="QPI16229.1"/>
    <property type="molecule type" value="Genomic_DNA"/>
</dbReference>
<evidence type="ECO:0000259" key="1">
    <source>
        <dbReference type="PROSITE" id="PS50966"/>
    </source>
</evidence>
<proteinExistence type="predicted"/>
<feature type="domain" description="SWIM-type" evidence="1">
    <location>
        <begin position="64"/>
        <end position="97"/>
    </location>
</feature>
<dbReference type="GO" id="GO:0008270">
    <property type="term" value="F:zinc ion binding"/>
    <property type="evidence" value="ECO:0007669"/>
    <property type="project" value="InterPro"/>
</dbReference>